<protein>
    <submittedName>
        <fullName evidence="1">Cupin domain-containing protein</fullName>
    </submittedName>
</protein>
<dbReference type="InterPro" id="IPR014710">
    <property type="entry name" value="RmlC-like_jellyroll"/>
</dbReference>
<proteinExistence type="predicted"/>
<dbReference type="Gene3D" id="2.60.120.10">
    <property type="entry name" value="Jelly Rolls"/>
    <property type="match status" value="1"/>
</dbReference>
<comment type="caution">
    <text evidence="1">The sequence shown here is derived from an EMBL/GenBank/DDBJ whole genome shotgun (WGS) entry which is preliminary data.</text>
</comment>
<reference evidence="1 2" key="1">
    <citation type="submission" date="2019-03" db="EMBL/GenBank/DDBJ databases">
        <title>Genome sequence of Sphingomonas sp. 17J27-24.</title>
        <authorList>
            <person name="Kim M."/>
            <person name="Maeng S."/>
            <person name="Sathiyaraj S."/>
        </authorList>
    </citation>
    <scope>NUCLEOTIDE SEQUENCE [LARGE SCALE GENOMIC DNA]</scope>
    <source>
        <strain evidence="1 2">17J27-24</strain>
    </source>
</reference>
<dbReference type="Proteomes" id="UP000298213">
    <property type="component" value="Unassembled WGS sequence"/>
</dbReference>
<dbReference type="EMBL" id="SPDV01000003">
    <property type="protein sequence ID" value="TFI59852.1"/>
    <property type="molecule type" value="Genomic_DNA"/>
</dbReference>
<dbReference type="AlphaFoldDB" id="A0A4Y8ZWU6"/>
<organism evidence="1 2">
    <name type="scientific">Sphingomonas parva</name>
    <dbReference type="NCBI Taxonomy" id="2555898"/>
    <lineage>
        <taxon>Bacteria</taxon>
        <taxon>Pseudomonadati</taxon>
        <taxon>Pseudomonadota</taxon>
        <taxon>Alphaproteobacteria</taxon>
        <taxon>Sphingomonadales</taxon>
        <taxon>Sphingomonadaceae</taxon>
        <taxon>Sphingomonas</taxon>
    </lineage>
</organism>
<evidence type="ECO:0000313" key="1">
    <source>
        <dbReference type="EMBL" id="TFI59852.1"/>
    </source>
</evidence>
<dbReference type="InterPro" id="IPR011051">
    <property type="entry name" value="RmlC_Cupin_sf"/>
</dbReference>
<dbReference type="RefSeq" id="WP_135083635.1">
    <property type="nucleotide sequence ID" value="NZ_SPDV01000003.1"/>
</dbReference>
<name>A0A4Y8ZWU6_9SPHN</name>
<evidence type="ECO:0000313" key="2">
    <source>
        <dbReference type="Proteomes" id="UP000298213"/>
    </source>
</evidence>
<sequence length="99" mass="10952">MEKIDTNAVDGPVAWRGPNFPGFGGAAVKLRWIDTPYRWHRNDDREFFLVLSGCVEMRTRKNGRTSSLLLEAGQAAIIEAGEEHVACPRGAARVLVVET</sequence>
<dbReference type="OrthoDB" id="3829432at2"/>
<accession>A0A4Y8ZWU6</accession>
<dbReference type="SUPFAM" id="SSF51182">
    <property type="entry name" value="RmlC-like cupins"/>
    <property type="match status" value="1"/>
</dbReference>
<gene>
    <name evidence="1" type="ORF">E2493_03215</name>
</gene>
<keyword evidence="2" id="KW-1185">Reference proteome</keyword>